<organism evidence="1 2">
    <name type="scientific">Marinicrinis lubricantis</name>
    <dbReference type="NCBI Taxonomy" id="2086470"/>
    <lineage>
        <taxon>Bacteria</taxon>
        <taxon>Bacillati</taxon>
        <taxon>Bacillota</taxon>
        <taxon>Bacilli</taxon>
        <taxon>Bacillales</taxon>
        <taxon>Paenibacillaceae</taxon>
    </lineage>
</organism>
<reference evidence="2" key="1">
    <citation type="journal article" date="2019" name="Int. J. Syst. Evol. Microbiol.">
        <title>The Global Catalogue of Microorganisms (GCM) 10K type strain sequencing project: providing services to taxonomists for standard genome sequencing and annotation.</title>
        <authorList>
            <consortium name="The Broad Institute Genomics Platform"/>
            <consortium name="The Broad Institute Genome Sequencing Center for Infectious Disease"/>
            <person name="Wu L."/>
            <person name="Ma J."/>
        </authorList>
    </citation>
    <scope>NUCLEOTIDE SEQUENCE [LARGE SCALE GENOMIC DNA]</scope>
    <source>
        <strain evidence="2">CCM 8749</strain>
    </source>
</reference>
<evidence type="ECO:0000313" key="2">
    <source>
        <dbReference type="Proteomes" id="UP001596250"/>
    </source>
</evidence>
<sequence length="85" mass="9462">MKLSDAKPFIGKNIVAMHRNGQKIQGKLVKIQGQKLYIQSTNNKVQTKALLPLLLFDVAAIESPFFFGGGFGYPPYGFGYGPFFY</sequence>
<dbReference type="EMBL" id="JBHSQV010000035">
    <property type="protein sequence ID" value="MFC5986029.1"/>
    <property type="molecule type" value="Genomic_DNA"/>
</dbReference>
<name>A0ABW1ILS9_9BACL</name>
<evidence type="ECO:0008006" key="3">
    <source>
        <dbReference type="Google" id="ProtNLM"/>
    </source>
</evidence>
<gene>
    <name evidence="1" type="ORF">ACFPXP_06240</name>
</gene>
<dbReference type="Proteomes" id="UP001596250">
    <property type="component" value="Unassembled WGS sequence"/>
</dbReference>
<proteinExistence type="predicted"/>
<dbReference type="RefSeq" id="WP_379893349.1">
    <property type="nucleotide sequence ID" value="NZ_CBCSCT010000004.1"/>
</dbReference>
<accession>A0ABW1ILS9</accession>
<keyword evidence="2" id="KW-1185">Reference proteome</keyword>
<evidence type="ECO:0000313" key="1">
    <source>
        <dbReference type="EMBL" id="MFC5986029.1"/>
    </source>
</evidence>
<protein>
    <recommendedName>
        <fullName evidence="3">50S ribosomal protein L33</fullName>
    </recommendedName>
</protein>
<comment type="caution">
    <text evidence="1">The sequence shown here is derived from an EMBL/GenBank/DDBJ whole genome shotgun (WGS) entry which is preliminary data.</text>
</comment>